<dbReference type="Gene3D" id="4.10.280.10">
    <property type="entry name" value="Helix-loop-helix DNA-binding domain"/>
    <property type="match status" value="1"/>
</dbReference>
<evidence type="ECO:0000313" key="3">
    <source>
        <dbReference type="EMBL" id="CAH1103781.1"/>
    </source>
</evidence>
<dbReference type="GO" id="GO:0032502">
    <property type="term" value="P:developmental process"/>
    <property type="evidence" value="ECO:0007669"/>
    <property type="project" value="TreeGrafter"/>
</dbReference>
<dbReference type="OrthoDB" id="5976910at2759"/>
<dbReference type="PROSITE" id="PS50888">
    <property type="entry name" value="BHLH"/>
    <property type="match status" value="1"/>
</dbReference>
<name>A0A9P0CT62_9CUCU</name>
<keyword evidence="4" id="KW-1185">Reference proteome</keyword>
<dbReference type="GO" id="GO:0000977">
    <property type="term" value="F:RNA polymerase II transcription regulatory region sequence-specific DNA binding"/>
    <property type="evidence" value="ECO:0007669"/>
    <property type="project" value="TreeGrafter"/>
</dbReference>
<proteinExistence type="predicted"/>
<dbReference type="InterPro" id="IPR036638">
    <property type="entry name" value="HLH_DNA-bd_sf"/>
</dbReference>
<dbReference type="SMART" id="SM00353">
    <property type="entry name" value="HLH"/>
    <property type="match status" value="1"/>
</dbReference>
<accession>A0A9P0CT62</accession>
<organism evidence="3 4">
    <name type="scientific">Psylliodes chrysocephalus</name>
    <dbReference type="NCBI Taxonomy" id="3402493"/>
    <lineage>
        <taxon>Eukaryota</taxon>
        <taxon>Metazoa</taxon>
        <taxon>Ecdysozoa</taxon>
        <taxon>Arthropoda</taxon>
        <taxon>Hexapoda</taxon>
        <taxon>Insecta</taxon>
        <taxon>Pterygota</taxon>
        <taxon>Neoptera</taxon>
        <taxon>Endopterygota</taxon>
        <taxon>Coleoptera</taxon>
        <taxon>Polyphaga</taxon>
        <taxon>Cucujiformia</taxon>
        <taxon>Chrysomeloidea</taxon>
        <taxon>Chrysomelidae</taxon>
        <taxon>Galerucinae</taxon>
        <taxon>Alticini</taxon>
        <taxon>Psylliodes</taxon>
    </lineage>
</organism>
<dbReference type="Pfam" id="PF00010">
    <property type="entry name" value="HLH"/>
    <property type="match status" value="1"/>
</dbReference>
<dbReference type="Proteomes" id="UP001153636">
    <property type="component" value="Chromosome 15"/>
</dbReference>
<evidence type="ECO:0000313" key="4">
    <source>
        <dbReference type="Proteomes" id="UP001153636"/>
    </source>
</evidence>
<feature type="domain" description="BHLH" evidence="2">
    <location>
        <begin position="74"/>
        <end position="137"/>
    </location>
</feature>
<keyword evidence="1" id="KW-0238">DNA-binding</keyword>
<protein>
    <recommendedName>
        <fullName evidence="2">BHLH domain-containing protein</fullName>
    </recommendedName>
</protein>
<reference evidence="3" key="1">
    <citation type="submission" date="2022-01" db="EMBL/GenBank/DDBJ databases">
        <authorList>
            <person name="King R."/>
        </authorList>
    </citation>
    <scope>NUCLEOTIDE SEQUENCE</scope>
</reference>
<dbReference type="InterPro" id="IPR050283">
    <property type="entry name" value="E-box_TF_Regulators"/>
</dbReference>
<dbReference type="PANTHER" id="PTHR23349:SF108">
    <property type="entry name" value="BHLH DOMAIN-CONTAINING PROTEIN"/>
    <property type="match status" value="1"/>
</dbReference>
<dbReference type="PANTHER" id="PTHR23349">
    <property type="entry name" value="BASIC HELIX-LOOP-HELIX TRANSCRIPTION FACTOR, TWIST"/>
    <property type="match status" value="1"/>
</dbReference>
<dbReference type="EMBL" id="OV651827">
    <property type="protein sequence ID" value="CAH1103781.1"/>
    <property type="molecule type" value="Genomic_DNA"/>
</dbReference>
<dbReference type="GO" id="GO:0046983">
    <property type="term" value="F:protein dimerization activity"/>
    <property type="evidence" value="ECO:0007669"/>
    <property type="project" value="InterPro"/>
</dbReference>
<dbReference type="AlphaFoldDB" id="A0A9P0CT62"/>
<dbReference type="InterPro" id="IPR011598">
    <property type="entry name" value="bHLH_dom"/>
</dbReference>
<sequence length="345" mass="38815">MSQISAVQYSKINVLQQNQINNKQSDRQIIVLRKPQHILPQPKEYNKDELLVTNNSKKKINKSIKETKTNSAPVAVARRNARERNRVKQVNNGFATLRQHIPNFIAAAFENSNGRGGNKKLSKVETLKMAVEYIRNLEDILSMDNSGDANDHPYPSPNSSITSPNHQMQNNITYTYQILSPPEDDDDDDLSSNATASPQQFIKIDTSSGAFHVLSNSIYENGENLDPMVVDEHLLAHPPLLDPNLEFNSQDLSYLQKVNSSDCLSPGFYSENSLSPNSLDTNDPNCFIPVFNTPCGDGLGDVKPNINEIPVISLKTENELPNEEKNSMVDMLQWWEHQEPQNRES</sequence>
<evidence type="ECO:0000256" key="1">
    <source>
        <dbReference type="ARBA" id="ARBA00023125"/>
    </source>
</evidence>
<evidence type="ECO:0000259" key="2">
    <source>
        <dbReference type="PROSITE" id="PS50888"/>
    </source>
</evidence>
<gene>
    <name evidence="3" type="ORF">PSYICH_LOCUS5011</name>
</gene>
<dbReference type="SUPFAM" id="SSF47459">
    <property type="entry name" value="HLH, helix-loop-helix DNA-binding domain"/>
    <property type="match status" value="1"/>
</dbReference>
<dbReference type="CDD" id="cd19744">
    <property type="entry name" value="bHLH_TS_dAS-C_like"/>
    <property type="match status" value="1"/>
</dbReference>
<dbReference type="GO" id="GO:0000981">
    <property type="term" value="F:DNA-binding transcription factor activity, RNA polymerase II-specific"/>
    <property type="evidence" value="ECO:0007669"/>
    <property type="project" value="TreeGrafter"/>
</dbReference>